<dbReference type="EMBL" id="FRAR01000021">
    <property type="protein sequence ID" value="SHK70234.1"/>
    <property type="molecule type" value="Genomic_DNA"/>
</dbReference>
<evidence type="ECO:0000256" key="5">
    <source>
        <dbReference type="ARBA" id="ARBA00022679"/>
    </source>
</evidence>
<dbReference type="OrthoDB" id="112712at2"/>
<evidence type="ECO:0000256" key="7">
    <source>
        <dbReference type="ARBA" id="ARBA00023012"/>
    </source>
</evidence>
<evidence type="ECO:0000256" key="4">
    <source>
        <dbReference type="ARBA" id="ARBA00022553"/>
    </source>
</evidence>
<dbReference type="InterPro" id="IPR036097">
    <property type="entry name" value="HisK_dim/P_sf"/>
</dbReference>
<keyword evidence="5" id="KW-0808">Transferase</keyword>
<dbReference type="CDD" id="cd00075">
    <property type="entry name" value="HATPase"/>
    <property type="match status" value="1"/>
</dbReference>
<evidence type="ECO:0000313" key="14">
    <source>
        <dbReference type="Proteomes" id="UP000183997"/>
    </source>
</evidence>
<evidence type="ECO:0000256" key="8">
    <source>
        <dbReference type="ARBA" id="ARBA00023136"/>
    </source>
</evidence>
<evidence type="ECO:0000256" key="3">
    <source>
        <dbReference type="ARBA" id="ARBA00012438"/>
    </source>
</evidence>
<comment type="catalytic activity">
    <reaction evidence="1">
        <text>ATP + protein L-histidine = ADP + protein N-phospho-L-histidine.</text>
        <dbReference type="EC" id="2.7.13.3"/>
    </reaction>
</comment>
<dbReference type="GO" id="GO:0016020">
    <property type="term" value="C:membrane"/>
    <property type="evidence" value="ECO:0007669"/>
    <property type="project" value="UniProtKB-SubCell"/>
</dbReference>
<dbReference type="Proteomes" id="UP000183997">
    <property type="component" value="Unassembled WGS sequence"/>
</dbReference>
<reference evidence="12" key="2">
    <citation type="submission" date="2016-11" db="EMBL/GenBank/DDBJ databases">
        <authorList>
            <person name="Jaros S."/>
            <person name="Januszkiewicz K."/>
            <person name="Wedrychowicz H."/>
        </authorList>
    </citation>
    <scope>NUCLEOTIDE SEQUENCE [LARGE SCALE GENOMIC DNA]</scope>
    <source>
        <strain evidence="12">DSM 10349</strain>
    </source>
</reference>
<dbReference type="FunFam" id="3.30.565.10:FF:000006">
    <property type="entry name" value="Sensor histidine kinase WalK"/>
    <property type="match status" value="1"/>
</dbReference>
<dbReference type="SMART" id="SM00388">
    <property type="entry name" value="HisKA"/>
    <property type="match status" value="1"/>
</dbReference>
<evidence type="ECO:0000313" key="13">
    <source>
        <dbReference type="EMBL" id="SHL00281.1"/>
    </source>
</evidence>
<dbReference type="PRINTS" id="PR00344">
    <property type="entry name" value="BCTRLSENSOR"/>
</dbReference>
<evidence type="ECO:0000259" key="10">
    <source>
        <dbReference type="PROSITE" id="PS50109"/>
    </source>
</evidence>
<gene>
    <name evidence="11" type="ORF">SAMN02745123_02811</name>
    <name evidence="12" type="ORF">SAMN02745123_03532</name>
    <name evidence="13" type="ORF">SAMN02745123_03878</name>
</gene>
<evidence type="ECO:0000256" key="9">
    <source>
        <dbReference type="SAM" id="Phobius"/>
    </source>
</evidence>
<dbReference type="InterPro" id="IPR004358">
    <property type="entry name" value="Sig_transdc_His_kin-like_C"/>
</dbReference>
<evidence type="ECO:0000256" key="6">
    <source>
        <dbReference type="ARBA" id="ARBA00022777"/>
    </source>
</evidence>
<dbReference type="STRING" id="1121421.SAMN02745123_02811"/>
<dbReference type="CDD" id="cd00082">
    <property type="entry name" value="HisKA"/>
    <property type="match status" value="1"/>
</dbReference>
<dbReference type="InterPro" id="IPR005467">
    <property type="entry name" value="His_kinase_dom"/>
</dbReference>
<protein>
    <recommendedName>
        <fullName evidence="3">histidine kinase</fullName>
        <ecNumber evidence="3">2.7.13.3</ecNumber>
    </recommendedName>
</protein>
<dbReference type="FunFam" id="1.10.287.130:FF:000001">
    <property type="entry name" value="Two-component sensor histidine kinase"/>
    <property type="match status" value="1"/>
</dbReference>
<dbReference type="Gene3D" id="1.10.287.130">
    <property type="match status" value="1"/>
</dbReference>
<sequence>MFKGDLMFRNLRLKLTLINILIMGILLLLFILGTYFLMERQIIKQSEGVLRNLVAAIESGSADRLAEFDRTEYFYVTTNQSGIILKTYFARSDLDQRKYSEIVQKIVSGKRDKGDFDWHDHSYSFLRVPLQKGSGFLVVFVSIERDMEILGFLLAALAIAGLVCLALAFYSSLFLADKALVPIKKSWQRQRDFVADASHELRTPLAVMQTNLELVLGNPKETVEEQAVWLENIGTEVTHMAKLVDDLLFLARVDSEQQLLELSRFSLDRAIGEVIRPLLPLAAAKGIQLKQEIEADVDFSGDEKRIKQLVVILIDNALKHTPAGGEVTLALRTRGTCLELLVKDTGVGMASEHLSKIFERFYRIDNARSNNLEGTGLGLSIADWIVKSHHGSIQVKSSPGKGTSFLVTLPL</sequence>
<proteinExistence type="predicted"/>
<dbReference type="SUPFAM" id="SSF47384">
    <property type="entry name" value="Homodimeric domain of signal transducing histidine kinase"/>
    <property type="match status" value="1"/>
</dbReference>
<dbReference type="PANTHER" id="PTHR43711">
    <property type="entry name" value="TWO-COMPONENT HISTIDINE KINASE"/>
    <property type="match status" value="1"/>
</dbReference>
<dbReference type="SMART" id="SM00387">
    <property type="entry name" value="HATPase_c"/>
    <property type="match status" value="1"/>
</dbReference>
<dbReference type="Gene3D" id="3.30.565.10">
    <property type="entry name" value="Histidine kinase-like ATPase, C-terminal domain"/>
    <property type="match status" value="1"/>
</dbReference>
<name>A0A1M6W9K2_9FIRM</name>
<dbReference type="Pfam" id="PF00512">
    <property type="entry name" value="HisKA"/>
    <property type="match status" value="1"/>
</dbReference>
<dbReference type="InterPro" id="IPR003594">
    <property type="entry name" value="HATPase_dom"/>
</dbReference>
<dbReference type="SUPFAM" id="SSF55874">
    <property type="entry name" value="ATPase domain of HSP90 chaperone/DNA topoisomerase II/histidine kinase"/>
    <property type="match status" value="1"/>
</dbReference>
<dbReference type="InterPro" id="IPR036890">
    <property type="entry name" value="HATPase_C_sf"/>
</dbReference>
<dbReference type="PROSITE" id="PS50109">
    <property type="entry name" value="HIS_KIN"/>
    <property type="match status" value="1"/>
</dbReference>
<feature type="domain" description="Histidine kinase" evidence="10">
    <location>
        <begin position="196"/>
        <end position="411"/>
    </location>
</feature>
<feature type="transmembrane region" description="Helical" evidence="9">
    <location>
        <begin position="15"/>
        <end position="37"/>
    </location>
</feature>
<dbReference type="InterPro" id="IPR050736">
    <property type="entry name" value="Sensor_HK_Regulatory"/>
</dbReference>
<dbReference type="AlphaFoldDB" id="A0A1M6W9K2"/>
<dbReference type="PANTHER" id="PTHR43711:SF1">
    <property type="entry name" value="HISTIDINE KINASE 1"/>
    <property type="match status" value="1"/>
</dbReference>
<evidence type="ECO:0000256" key="2">
    <source>
        <dbReference type="ARBA" id="ARBA00004370"/>
    </source>
</evidence>
<dbReference type="InterPro" id="IPR003661">
    <property type="entry name" value="HisK_dim/P_dom"/>
</dbReference>
<keyword evidence="6 12" id="KW-0418">Kinase</keyword>
<evidence type="ECO:0000313" key="12">
    <source>
        <dbReference type="EMBL" id="SHK90338.1"/>
    </source>
</evidence>
<keyword evidence="7" id="KW-0902">Two-component regulatory system</keyword>
<reference evidence="14" key="1">
    <citation type="submission" date="2016-11" db="EMBL/GenBank/DDBJ databases">
        <authorList>
            <person name="Varghese N."/>
            <person name="Submissions S."/>
        </authorList>
    </citation>
    <scope>NUCLEOTIDE SEQUENCE [LARGE SCALE GENOMIC DNA]</scope>
    <source>
        <strain evidence="14">DSM 10349</strain>
    </source>
</reference>
<evidence type="ECO:0000313" key="11">
    <source>
        <dbReference type="EMBL" id="SHK70234.1"/>
    </source>
</evidence>
<feature type="transmembrane region" description="Helical" evidence="9">
    <location>
        <begin position="149"/>
        <end position="170"/>
    </location>
</feature>
<keyword evidence="8 9" id="KW-0472">Membrane</keyword>
<dbReference type="EMBL" id="FRAR01000038">
    <property type="protein sequence ID" value="SHL00281.1"/>
    <property type="molecule type" value="Genomic_DNA"/>
</dbReference>
<evidence type="ECO:0000256" key="1">
    <source>
        <dbReference type="ARBA" id="ARBA00000085"/>
    </source>
</evidence>
<comment type="subcellular location">
    <subcellularLocation>
        <location evidence="2">Membrane</location>
    </subcellularLocation>
</comment>
<dbReference type="EMBL" id="FRAR01000029">
    <property type="protein sequence ID" value="SHK90338.1"/>
    <property type="molecule type" value="Genomic_DNA"/>
</dbReference>
<dbReference type="EC" id="2.7.13.3" evidence="3"/>
<keyword evidence="4" id="KW-0597">Phosphoprotein</keyword>
<organism evidence="12 14">
    <name type="scientific">Desulforamulus aeronauticus DSM 10349</name>
    <dbReference type="NCBI Taxonomy" id="1121421"/>
    <lineage>
        <taxon>Bacteria</taxon>
        <taxon>Bacillati</taxon>
        <taxon>Bacillota</taxon>
        <taxon>Clostridia</taxon>
        <taxon>Eubacteriales</taxon>
        <taxon>Peptococcaceae</taxon>
        <taxon>Desulforamulus</taxon>
    </lineage>
</organism>
<keyword evidence="9" id="KW-1133">Transmembrane helix</keyword>
<dbReference type="GO" id="GO:0000155">
    <property type="term" value="F:phosphorelay sensor kinase activity"/>
    <property type="evidence" value="ECO:0007669"/>
    <property type="project" value="InterPro"/>
</dbReference>
<keyword evidence="9" id="KW-0812">Transmembrane</keyword>
<accession>A0A1M6W9K2</accession>
<keyword evidence="14" id="KW-1185">Reference proteome</keyword>
<dbReference type="Pfam" id="PF02518">
    <property type="entry name" value="HATPase_c"/>
    <property type="match status" value="1"/>
</dbReference>